<evidence type="ECO:0000313" key="2">
    <source>
        <dbReference type="Proteomes" id="UP000503399"/>
    </source>
</evidence>
<dbReference type="Proteomes" id="UP000503399">
    <property type="component" value="Chromosome"/>
</dbReference>
<gene>
    <name evidence="1" type="ORF">R50_1712</name>
</gene>
<dbReference type="EMBL" id="LR778114">
    <property type="protein sequence ID" value="CAB1129213.1"/>
    <property type="molecule type" value="Genomic_DNA"/>
</dbReference>
<evidence type="ECO:0008006" key="3">
    <source>
        <dbReference type="Google" id="ProtNLM"/>
    </source>
</evidence>
<organism evidence="1 2">
    <name type="scientific">Candidatus Hydrogenisulfobacillus filiaventi</name>
    <dbReference type="NCBI Taxonomy" id="2707344"/>
    <lineage>
        <taxon>Bacteria</taxon>
        <taxon>Bacillati</taxon>
        <taxon>Bacillota</taxon>
        <taxon>Clostridia</taxon>
        <taxon>Eubacteriales</taxon>
        <taxon>Clostridiales Family XVII. Incertae Sedis</taxon>
        <taxon>Candidatus Hydrogenisulfobacillus</taxon>
    </lineage>
</organism>
<dbReference type="InterPro" id="IPR027417">
    <property type="entry name" value="P-loop_NTPase"/>
</dbReference>
<reference evidence="1 2" key="1">
    <citation type="submission" date="2020-02" db="EMBL/GenBank/DDBJ databases">
        <authorList>
            <person name="Hogendoorn C."/>
        </authorList>
    </citation>
    <scope>NUCLEOTIDE SEQUENCE [LARGE SCALE GENOMIC DNA]</scope>
    <source>
        <strain evidence="1">R501</strain>
    </source>
</reference>
<accession>A0A6F8ZHM0</accession>
<dbReference type="SUPFAM" id="SSF52540">
    <property type="entry name" value="P-loop containing nucleoside triphosphate hydrolases"/>
    <property type="match status" value="1"/>
</dbReference>
<dbReference type="AlphaFoldDB" id="A0A6F8ZHM0"/>
<name>A0A6F8ZHM0_9FIRM</name>
<sequence>MQGRTRLVDAGMVVTAWAGSREQLDEAGRLLEALAGGMMLVLRPLRFRQTEGYRVTWAAGCPTAHREWDTASWATLFPMAVQDRMDPEGTVLGTNALSHAPVVLDRFRLPSPHSITLGWSGSGKSFAAKLEVLRARYRRLPVAVVDPEGGYAGLERAGAQVVRLGQAEADGFNPFAVHAGQPEDRPARMDFLTRFLLRLLGREDGALRSTLVRALWEAEQPDADEGFWPRIPDPGVLAGRFAGRLAALDPGLAAELAPTWSGGGMAAAAACRRRTGWSMTSAGSRCISSRRCTWRWWNGWPHKPGPASPGWW</sequence>
<dbReference type="KEGG" id="hfv:R50_1712"/>
<protein>
    <recommendedName>
        <fullName evidence="3">Helicase HerA central domain-containing protein</fullName>
    </recommendedName>
</protein>
<keyword evidence="2" id="KW-1185">Reference proteome</keyword>
<evidence type="ECO:0000313" key="1">
    <source>
        <dbReference type="EMBL" id="CAB1129213.1"/>
    </source>
</evidence>
<proteinExistence type="predicted"/>
<dbReference type="Gene3D" id="3.40.50.300">
    <property type="entry name" value="P-loop containing nucleotide triphosphate hydrolases"/>
    <property type="match status" value="1"/>
</dbReference>